<keyword evidence="13 17" id="KW-1015">Disulfide bond</keyword>
<evidence type="ECO:0000256" key="3">
    <source>
        <dbReference type="ARBA" id="ARBA00008207"/>
    </source>
</evidence>
<keyword evidence="7 17" id="KW-0819">tRNA processing</keyword>
<evidence type="ECO:0000256" key="8">
    <source>
        <dbReference type="ARBA" id="ARBA00022723"/>
    </source>
</evidence>
<keyword evidence="9 17" id="KW-0671">Queuosine biosynthesis</keyword>
<keyword evidence="19" id="KW-1185">Reference proteome</keyword>
<evidence type="ECO:0000256" key="9">
    <source>
        <dbReference type="ARBA" id="ARBA00022785"/>
    </source>
</evidence>
<dbReference type="InterPro" id="IPR003828">
    <property type="entry name" value="QueH"/>
</dbReference>
<evidence type="ECO:0000256" key="2">
    <source>
        <dbReference type="ARBA" id="ARBA00004691"/>
    </source>
</evidence>
<reference evidence="18 19" key="1">
    <citation type="submission" date="2016-10" db="EMBL/GenBank/DDBJ databases">
        <authorList>
            <person name="Varghese N."/>
            <person name="Submissions S."/>
        </authorList>
    </citation>
    <scope>NUCLEOTIDE SEQUENCE [LARGE SCALE GENOMIC DNA]</scope>
    <source>
        <strain evidence="18 19">ATCC 19403</strain>
    </source>
</reference>
<feature type="binding site" evidence="17">
    <location>
        <position position="32"/>
    </location>
    <ligand>
        <name>[4Fe-4S] cluster</name>
        <dbReference type="ChEBI" id="CHEBI:49883"/>
    </ligand>
</feature>
<evidence type="ECO:0000256" key="16">
    <source>
        <dbReference type="ARBA" id="ARBA00047415"/>
    </source>
</evidence>
<evidence type="ECO:0000256" key="7">
    <source>
        <dbReference type="ARBA" id="ARBA00022694"/>
    </source>
</evidence>
<keyword evidence="8 17" id="KW-0479">Metal-binding</keyword>
<dbReference type="Pfam" id="PF02677">
    <property type="entry name" value="QueH"/>
    <property type="match status" value="1"/>
</dbReference>
<evidence type="ECO:0000256" key="1">
    <source>
        <dbReference type="ARBA" id="ARBA00002268"/>
    </source>
</evidence>
<evidence type="ECO:0000256" key="12">
    <source>
        <dbReference type="ARBA" id="ARBA00023014"/>
    </source>
</evidence>
<dbReference type="HAMAP" id="MF_02089">
    <property type="entry name" value="QueH"/>
    <property type="match status" value="1"/>
</dbReference>
<evidence type="ECO:0000256" key="4">
    <source>
        <dbReference type="ARBA" id="ARBA00012622"/>
    </source>
</evidence>
<evidence type="ECO:0000256" key="5">
    <source>
        <dbReference type="ARBA" id="ARBA00016895"/>
    </source>
</evidence>
<feature type="binding site" evidence="17">
    <location>
        <position position="113"/>
    </location>
    <ligand>
        <name>[4Fe-4S] cluster</name>
        <dbReference type="ChEBI" id="CHEBI:49883"/>
    </ligand>
</feature>
<evidence type="ECO:0000256" key="14">
    <source>
        <dbReference type="ARBA" id="ARBA00023284"/>
    </source>
</evidence>
<name>A0ABY1C959_9FIRM</name>
<evidence type="ECO:0000256" key="10">
    <source>
        <dbReference type="ARBA" id="ARBA00023002"/>
    </source>
</evidence>
<feature type="binding site" evidence="17">
    <location>
        <position position="31"/>
    </location>
    <ligand>
        <name>[4Fe-4S] cluster</name>
        <dbReference type="ChEBI" id="CHEBI:49883"/>
    </ligand>
</feature>
<feature type="disulfide bond" description="Redox-active" evidence="17">
    <location>
        <begin position="195"/>
        <end position="197"/>
    </location>
</feature>
<dbReference type="EC" id="1.17.99.6" evidence="4 17"/>
<dbReference type="EMBL" id="LT630003">
    <property type="protein sequence ID" value="SET81043.1"/>
    <property type="molecule type" value="Genomic_DNA"/>
</dbReference>
<protein>
    <recommendedName>
        <fullName evidence="5 17">Epoxyqueuosine reductase QueH</fullName>
        <ecNumber evidence="4 17">1.17.99.6</ecNumber>
    </recommendedName>
    <alternativeName>
        <fullName evidence="15 17">Queuosine biosynthesis protein QueH</fullName>
    </alternativeName>
</protein>
<comment type="catalytic activity">
    <reaction evidence="16 17">
        <text>epoxyqueuosine(34) in tRNA + AH2 = queuosine(34) in tRNA + A + H2O</text>
        <dbReference type="Rhea" id="RHEA:32159"/>
        <dbReference type="Rhea" id="RHEA-COMP:18571"/>
        <dbReference type="Rhea" id="RHEA-COMP:18582"/>
        <dbReference type="ChEBI" id="CHEBI:13193"/>
        <dbReference type="ChEBI" id="CHEBI:15377"/>
        <dbReference type="ChEBI" id="CHEBI:17499"/>
        <dbReference type="ChEBI" id="CHEBI:194431"/>
        <dbReference type="ChEBI" id="CHEBI:194443"/>
        <dbReference type="EC" id="1.17.99.6"/>
    </reaction>
</comment>
<evidence type="ECO:0000256" key="6">
    <source>
        <dbReference type="ARBA" id="ARBA00022485"/>
    </source>
</evidence>
<evidence type="ECO:0000256" key="17">
    <source>
        <dbReference type="HAMAP-Rule" id="MF_02089"/>
    </source>
</evidence>
<comment type="similarity">
    <text evidence="3 17">Belongs to the QueH family.</text>
</comment>
<dbReference type="PANTHER" id="PTHR36701:SF1">
    <property type="entry name" value="EPOXYQUEUOSINE REDUCTASE QUEH"/>
    <property type="match status" value="1"/>
</dbReference>
<evidence type="ECO:0000256" key="15">
    <source>
        <dbReference type="ARBA" id="ARBA00031446"/>
    </source>
</evidence>
<feature type="binding site" evidence="17">
    <location>
        <position position="116"/>
    </location>
    <ligand>
        <name>[4Fe-4S] cluster</name>
        <dbReference type="ChEBI" id="CHEBI:49883"/>
    </ligand>
</feature>
<evidence type="ECO:0000313" key="19">
    <source>
        <dbReference type="Proteomes" id="UP000198970"/>
    </source>
</evidence>
<organism evidence="18 19">
    <name type="scientific">Lacrimispora sphenoides JCM 1415</name>
    <dbReference type="NCBI Taxonomy" id="1297793"/>
    <lineage>
        <taxon>Bacteria</taxon>
        <taxon>Bacillati</taxon>
        <taxon>Bacillota</taxon>
        <taxon>Clostridia</taxon>
        <taxon>Lachnospirales</taxon>
        <taxon>Lachnospiraceae</taxon>
        <taxon>Lacrimispora</taxon>
    </lineage>
</organism>
<keyword evidence="12 17" id="KW-0411">Iron-sulfur</keyword>
<evidence type="ECO:0000256" key="13">
    <source>
        <dbReference type="ARBA" id="ARBA00023157"/>
    </source>
</evidence>
<proteinExistence type="inferred from homology"/>
<dbReference type="PANTHER" id="PTHR36701">
    <property type="entry name" value="EPOXYQUEUOSINE REDUCTASE QUEH"/>
    <property type="match status" value="1"/>
</dbReference>
<comment type="function">
    <text evidence="1 17">Catalyzes the conversion of epoxyqueuosine (oQ) to queuosine (Q), which is a hypermodified base found in the wobble positions of tRNA(Asp), tRNA(Asn), tRNA(His) and tRNA(Tyr).</text>
</comment>
<keyword evidence="6 17" id="KW-0004">4Fe-4S</keyword>
<sequence length="211" mass="24694">MNQRNYQKELDQIIAGLEEQGKVPRLLLHSCCAPCSSYVLEYLSRYFEITVYFYNPNIDQPMEYKRRVKEQERLIASMDFIHPVTLETGAYEPEEFHRIVRGLERVPEGGARCFKCYELRLQEAAKVAQAGRFDYFTTTLSISPLKNAEKLNEIGEKLAKEYRVAYLPSDFKKKNGFKRSVELSEKYGLYRQDYCGCIYSQKETQELSEIS</sequence>
<keyword evidence="10 17" id="KW-0560">Oxidoreductase</keyword>
<comment type="pathway">
    <text evidence="2 17">tRNA modification; tRNA-queuosine biosynthesis.</text>
</comment>
<dbReference type="Proteomes" id="UP000198970">
    <property type="component" value="Chromosome I"/>
</dbReference>
<keyword evidence="11 17" id="KW-0408">Iron</keyword>
<evidence type="ECO:0000256" key="11">
    <source>
        <dbReference type="ARBA" id="ARBA00023004"/>
    </source>
</evidence>
<accession>A0ABY1C959</accession>
<dbReference type="RefSeq" id="WP_054789924.1">
    <property type="nucleotide sequence ID" value="NZ_LT630003.1"/>
</dbReference>
<keyword evidence="14 17" id="KW-0676">Redox-active center</keyword>
<gene>
    <name evidence="17" type="primary">queH</name>
    <name evidence="18" type="ORF">SAMN02745906_2099</name>
</gene>
<evidence type="ECO:0000313" key="18">
    <source>
        <dbReference type="EMBL" id="SET81043.1"/>
    </source>
</evidence>